<evidence type="ECO:0000256" key="9">
    <source>
        <dbReference type="ARBA" id="ARBA00023002"/>
    </source>
</evidence>
<comment type="similarity">
    <text evidence="4">Belongs to the cytochrome P450 family.</text>
</comment>
<keyword evidence="11" id="KW-0503">Monooxygenase</keyword>
<gene>
    <name evidence="14" type="ORF">BEMITA_LOCUS2442</name>
</gene>
<keyword evidence="12 13" id="KW-0472">Membrane</keyword>
<evidence type="ECO:0000256" key="4">
    <source>
        <dbReference type="ARBA" id="ARBA00010617"/>
    </source>
</evidence>
<dbReference type="InterPro" id="IPR050476">
    <property type="entry name" value="Insect_CytP450_Detox"/>
</dbReference>
<evidence type="ECO:0000313" key="14">
    <source>
        <dbReference type="EMBL" id="CAH0382954.1"/>
    </source>
</evidence>
<dbReference type="GO" id="GO:0016705">
    <property type="term" value="F:oxidoreductase activity, acting on paired donors, with incorporation or reduction of molecular oxygen"/>
    <property type="evidence" value="ECO:0007669"/>
    <property type="project" value="InterPro"/>
</dbReference>
<evidence type="ECO:0000256" key="7">
    <source>
        <dbReference type="ARBA" id="ARBA00022824"/>
    </source>
</evidence>
<comment type="subcellular location">
    <subcellularLocation>
        <location evidence="3">Endoplasmic reticulum membrane</location>
        <topology evidence="3">Peripheral membrane protein</topology>
    </subcellularLocation>
    <subcellularLocation>
        <location evidence="2">Microsome membrane</location>
        <topology evidence="2">Peripheral membrane protein</topology>
    </subcellularLocation>
</comment>
<dbReference type="PANTHER" id="PTHR24292">
    <property type="entry name" value="CYTOCHROME P450"/>
    <property type="match status" value="1"/>
</dbReference>
<keyword evidence="8" id="KW-0492">Microsome</keyword>
<keyword evidence="7" id="KW-0256">Endoplasmic reticulum</keyword>
<dbReference type="PANTHER" id="PTHR24292:SF104">
    <property type="entry name" value="CYTOCHROME P450 308A1-RELATED"/>
    <property type="match status" value="1"/>
</dbReference>
<organism evidence="14 15">
    <name type="scientific">Bemisia tabaci</name>
    <name type="common">Sweetpotato whitefly</name>
    <name type="synonym">Aleurodes tabaci</name>
    <dbReference type="NCBI Taxonomy" id="7038"/>
    <lineage>
        <taxon>Eukaryota</taxon>
        <taxon>Metazoa</taxon>
        <taxon>Ecdysozoa</taxon>
        <taxon>Arthropoda</taxon>
        <taxon>Hexapoda</taxon>
        <taxon>Insecta</taxon>
        <taxon>Pterygota</taxon>
        <taxon>Neoptera</taxon>
        <taxon>Paraneoptera</taxon>
        <taxon>Hemiptera</taxon>
        <taxon>Sternorrhyncha</taxon>
        <taxon>Aleyrodoidea</taxon>
        <taxon>Aleyrodidae</taxon>
        <taxon>Aleyrodinae</taxon>
        <taxon>Bemisia</taxon>
    </lineage>
</organism>
<proteinExistence type="inferred from homology"/>
<evidence type="ECO:0000256" key="3">
    <source>
        <dbReference type="ARBA" id="ARBA00004406"/>
    </source>
</evidence>
<feature type="transmembrane region" description="Helical" evidence="13">
    <location>
        <begin position="12"/>
        <end position="29"/>
    </location>
</feature>
<keyword evidence="13" id="KW-1133">Transmembrane helix</keyword>
<sequence>MDLLTDSFSFPINPFLVLIGATLLAFYYMPLNYWARRGIPHVSALRCIYQTLAVTLRTKSFHEMLHEQHKALEGHPYGGAYLLFRPTVILRDPELVKEWLVKGFAHFHDHVPKPDEKSSKLAGNLFALGGDRWRAVRTKVSPAFSPATVRFMHRTLEGCALELSSHLQRVCGAKSEAEIDMKSMAKNCAMDIIGACAVGVNCNALGDPEHCEMKPIVEEIFGITWRSSVANLLTYIHPRLPAWIRFPRRTPEVEQFVAALTRRGLQMSAEERAGRRDFLKILVESREAEKLAAENCGAGGASEDEDPVFTENIIAGVVGLFLSAGLENVAVTVTFCMFEIAHQPDIQEKMFDEIQAMKQETGREINYDDLKKLEYIEQVVNETLRKYPADGYMRRICTKPFKIPSTSVVVEENTKLFISTYSIHHDSKYFPEPEKFDPERFSEQNIDKIVRGLI</sequence>
<evidence type="ECO:0008006" key="16">
    <source>
        <dbReference type="Google" id="ProtNLM"/>
    </source>
</evidence>
<evidence type="ECO:0000256" key="5">
    <source>
        <dbReference type="ARBA" id="ARBA00022617"/>
    </source>
</evidence>
<evidence type="ECO:0000256" key="8">
    <source>
        <dbReference type="ARBA" id="ARBA00022848"/>
    </source>
</evidence>
<evidence type="ECO:0000256" key="6">
    <source>
        <dbReference type="ARBA" id="ARBA00022723"/>
    </source>
</evidence>
<keyword evidence="10" id="KW-0408">Iron</keyword>
<keyword evidence="5" id="KW-0349">Heme</keyword>
<dbReference type="GO" id="GO:0020037">
    <property type="term" value="F:heme binding"/>
    <property type="evidence" value="ECO:0007669"/>
    <property type="project" value="InterPro"/>
</dbReference>
<keyword evidence="13" id="KW-0812">Transmembrane</keyword>
<dbReference type="EMBL" id="OU963871">
    <property type="protein sequence ID" value="CAH0382954.1"/>
    <property type="molecule type" value="Genomic_DNA"/>
</dbReference>
<evidence type="ECO:0000256" key="11">
    <source>
        <dbReference type="ARBA" id="ARBA00023033"/>
    </source>
</evidence>
<keyword evidence="9" id="KW-0560">Oxidoreductase</keyword>
<comment type="cofactor">
    <cofactor evidence="1">
        <name>heme</name>
        <dbReference type="ChEBI" id="CHEBI:30413"/>
    </cofactor>
</comment>
<dbReference type="GO" id="GO:0004497">
    <property type="term" value="F:monooxygenase activity"/>
    <property type="evidence" value="ECO:0007669"/>
    <property type="project" value="UniProtKB-KW"/>
</dbReference>
<evidence type="ECO:0000256" key="12">
    <source>
        <dbReference type="ARBA" id="ARBA00023136"/>
    </source>
</evidence>
<protein>
    <recommendedName>
        <fullName evidence="16">Cytochrome P450</fullName>
    </recommendedName>
</protein>
<dbReference type="PRINTS" id="PR00464">
    <property type="entry name" value="EP450II"/>
</dbReference>
<keyword evidence="15" id="KW-1185">Reference proteome</keyword>
<dbReference type="InterPro" id="IPR036396">
    <property type="entry name" value="Cyt_P450_sf"/>
</dbReference>
<dbReference type="GO" id="GO:0005789">
    <property type="term" value="C:endoplasmic reticulum membrane"/>
    <property type="evidence" value="ECO:0007669"/>
    <property type="project" value="UniProtKB-SubCell"/>
</dbReference>
<dbReference type="Proteomes" id="UP001152759">
    <property type="component" value="Chromosome 10"/>
</dbReference>
<evidence type="ECO:0000256" key="2">
    <source>
        <dbReference type="ARBA" id="ARBA00004174"/>
    </source>
</evidence>
<dbReference type="GO" id="GO:0005506">
    <property type="term" value="F:iron ion binding"/>
    <property type="evidence" value="ECO:0007669"/>
    <property type="project" value="InterPro"/>
</dbReference>
<name>A0A9P0A2Y6_BEMTA</name>
<evidence type="ECO:0000313" key="15">
    <source>
        <dbReference type="Proteomes" id="UP001152759"/>
    </source>
</evidence>
<evidence type="ECO:0000256" key="10">
    <source>
        <dbReference type="ARBA" id="ARBA00023004"/>
    </source>
</evidence>
<dbReference type="Gene3D" id="1.10.630.10">
    <property type="entry name" value="Cytochrome P450"/>
    <property type="match status" value="1"/>
</dbReference>
<dbReference type="SUPFAM" id="SSF48264">
    <property type="entry name" value="Cytochrome P450"/>
    <property type="match status" value="1"/>
</dbReference>
<dbReference type="AlphaFoldDB" id="A0A9P0A2Y6"/>
<dbReference type="CDD" id="cd11056">
    <property type="entry name" value="CYP6-like"/>
    <property type="match status" value="1"/>
</dbReference>
<accession>A0A9P0A2Y6</accession>
<reference evidence="14" key="1">
    <citation type="submission" date="2021-12" db="EMBL/GenBank/DDBJ databases">
        <authorList>
            <person name="King R."/>
        </authorList>
    </citation>
    <scope>NUCLEOTIDE SEQUENCE</scope>
</reference>
<evidence type="ECO:0000256" key="13">
    <source>
        <dbReference type="SAM" id="Phobius"/>
    </source>
</evidence>
<dbReference type="InterPro" id="IPR002402">
    <property type="entry name" value="Cyt_P450_E_grp-II"/>
</dbReference>
<dbReference type="Pfam" id="PF00067">
    <property type="entry name" value="p450"/>
    <property type="match status" value="1"/>
</dbReference>
<keyword evidence="6" id="KW-0479">Metal-binding</keyword>
<dbReference type="InterPro" id="IPR001128">
    <property type="entry name" value="Cyt_P450"/>
</dbReference>
<evidence type="ECO:0000256" key="1">
    <source>
        <dbReference type="ARBA" id="ARBA00001971"/>
    </source>
</evidence>